<dbReference type="GO" id="GO:0008300">
    <property type="term" value="P:isoprenoid catabolic process"/>
    <property type="evidence" value="ECO:0007669"/>
    <property type="project" value="TreeGrafter"/>
</dbReference>
<evidence type="ECO:0000313" key="3">
    <source>
        <dbReference type="Proteomes" id="UP001161422"/>
    </source>
</evidence>
<dbReference type="CDD" id="cd06558">
    <property type="entry name" value="crotonase-like"/>
    <property type="match status" value="1"/>
</dbReference>
<reference evidence="2" key="1">
    <citation type="journal article" date="2014" name="Int. J. Syst. Evol. Microbiol.">
        <title>Complete genome sequence of Corynebacterium casei LMG S-19264T (=DSM 44701T), isolated from a smear-ripened cheese.</title>
        <authorList>
            <consortium name="US DOE Joint Genome Institute (JGI-PGF)"/>
            <person name="Walter F."/>
            <person name="Albersmeier A."/>
            <person name="Kalinowski J."/>
            <person name="Ruckert C."/>
        </authorList>
    </citation>
    <scope>NUCLEOTIDE SEQUENCE</scope>
    <source>
        <strain evidence="2">NBRC 101628</strain>
    </source>
</reference>
<dbReference type="InterPro" id="IPR051683">
    <property type="entry name" value="Enoyl-CoA_Hydratase/Isomerase"/>
</dbReference>
<name>A0AA37RTK5_9GAMM</name>
<reference evidence="2" key="2">
    <citation type="submission" date="2023-01" db="EMBL/GenBank/DDBJ databases">
        <title>Draft genome sequence of Paraferrimonas sedimenticola strain NBRC 101628.</title>
        <authorList>
            <person name="Sun Q."/>
            <person name="Mori K."/>
        </authorList>
    </citation>
    <scope>NUCLEOTIDE SEQUENCE</scope>
    <source>
        <strain evidence="2">NBRC 101628</strain>
    </source>
</reference>
<evidence type="ECO:0000313" key="2">
    <source>
        <dbReference type="EMBL" id="GLP95386.1"/>
    </source>
</evidence>
<dbReference type="Pfam" id="PF00378">
    <property type="entry name" value="ECH_1"/>
    <property type="match status" value="1"/>
</dbReference>
<dbReference type="InterPro" id="IPR014748">
    <property type="entry name" value="Enoyl-CoA_hydra_C"/>
</dbReference>
<dbReference type="GO" id="GO:0003824">
    <property type="term" value="F:catalytic activity"/>
    <property type="evidence" value="ECO:0007669"/>
    <property type="project" value="UniProtKB-ARBA"/>
</dbReference>
<dbReference type="InterPro" id="IPR001753">
    <property type="entry name" value="Enoyl-CoA_hydra/iso"/>
</dbReference>
<dbReference type="PANTHER" id="PTHR42964:SF1">
    <property type="entry name" value="POLYKETIDE BIOSYNTHESIS ENOYL-COA HYDRATASE PKSH-RELATED"/>
    <property type="match status" value="1"/>
</dbReference>
<dbReference type="InterPro" id="IPR029045">
    <property type="entry name" value="ClpP/crotonase-like_dom_sf"/>
</dbReference>
<dbReference type="SUPFAM" id="SSF52096">
    <property type="entry name" value="ClpP/crotonase"/>
    <property type="match status" value="1"/>
</dbReference>
<keyword evidence="3" id="KW-1185">Reference proteome</keyword>
<dbReference type="Gene3D" id="1.10.12.10">
    <property type="entry name" value="Lyase 2-enoyl-coa Hydratase, Chain A, domain 2"/>
    <property type="match status" value="1"/>
</dbReference>
<proteinExistence type="inferred from homology"/>
<organism evidence="2 3">
    <name type="scientific">Paraferrimonas sedimenticola</name>
    <dbReference type="NCBI Taxonomy" id="375674"/>
    <lineage>
        <taxon>Bacteria</taxon>
        <taxon>Pseudomonadati</taxon>
        <taxon>Pseudomonadota</taxon>
        <taxon>Gammaproteobacteria</taxon>
        <taxon>Alteromonadales</taxon>
        <taxon>Ferrimonadaceae</taxon>
        <taxon>Paraferrimonas</taxon>
    </lineage>
</organism>
<evidence type="ECO:0000256" key="1">
    <source>
        <dbReference type="ARBA" id="ARBA00005254"/>
    </source>
</evidence>
<gene>
    <name evidence="2" type="primary">liuC</name>
    <name evidence="2" type="ORF">GCM10007895_06920</name>
</gene>
<protein>
    <submittedName>
        <fullName evidence="2">Gamma-carboxygeranoyl-CoA hydratase</fullName>
    </submittedName>
</protein>
<accession>A0AA37RTK5</accession>
<sequence>MDYQDIKIIRHNNGVAEIVLAKPQVHNAFNANTIAELNRALGQLSGDDSRALILSAEGKCFSAGADLNWMREQAKMSEAENLADSRELAALMANLDQFPKPSMALIQGPSFGGALGLAACCDIAIAHPSAKFCLSEVKLGIIPAVISPYVVRAMGMRQARRYMLTAEVFNAETAKDLGVVHEVADDLRAAAEPIVQAWLANGPQAMKTTKALLREVAASPINAELIEHTAETIAKARVSAEGQLGLNAFFERQAPQWSALNNSQES</sequence>
<dbReference type="Proteomes" id="UP001161422">
    <property type="component" value="Unassembled WGS sequence"/>
</dbReference>
<dbReference type="RefSeq" id="WP_095506705.1">
    <property type="nucleotide sequence ID" value="NZ_BSNC01000002.1"/>
</dbReference>
<dbReference type="EMBL" id="BSNC01000002">
    <property type="protein sequence ID" value="GLP95386.1"/>
    <property type="molecule type" value="Genomic_DNA"/>
</dbReference>
<dbReference type="AlphaFoldDB" id="A0AA37RTK5"/>
<comment type="caution">
    <text evidence="2">The sequence shown here is derived from an EMBL/GenBank/DDBJ whole genome shotgun (WGS) entry which is preliminary data.</text>
</comment>
<dbReference type="PANTHER" id="PTHR42964">
    <property type="entry name" value="ENOYL-COA HYDRATASE"/>
    <property type="match status" value="1"/>
</dbReference>
<dbReference type="Gene3D" id="3.90.226.10">
    <property type="entry name" value="2-enoyl-CoA Hydratase, Chain A, domain 1"/>
    <property type="match status" value="1"/>
</dbReference>
<comment type="similarity">
    <text evidence="1">Belongs to the enoyl-CoA hydratase/isomerase family.</text>
</comment>